<sequence length="90" mass="10497">MLKEIFMIADSMTLDHLLSTGGPIGVTKLYKESFVLMIMSKQPKTRTEEELYAEKWETIDPNLKIFNARRMKMKKEGKENIAQEFKALQN</sequence>
<dbReference type="InParanoid" id="A0A3Q7G3U5"/>
<reference evidence="1" key="1">
    <citation type="journal article" date="2012" name="Nature">
        <title>The tomato genome sequence provides insights into fleshy fruit evolution.</title>
        <authorList>
            <consortium name="Tomato Genome Consortium"/>
        </authorList>
    </citation>
    <scope>NUCLEOTIDE SEQUENCE [LARGE SCALE GENOMIC DNA]</scope>
    <source>
        <strain evidence="1">cv. Heinz 1706</strain>
    </source>
</reference>
<reference evidence="1" key="2">
    <citation type="submission" date="2019-01" db="UniProtKB">
        <authorList>
            <consortium name="EnsemblPlants"/>
        </authorList>
    </citation>
    <scope>IDENTIFICATION</scope>
    <source>
        <strain evidence="1">cv. Heinz 1706</strain>
    </source>
</reference>
<evidence type="ECO:0000313" key="1">
    <source>
        <dbReference type="EnsemblPlants" id="Solyc03g025855.1.1"/>
    </source>
</evidence>
<organism evidence="1">
    <name type="scientific">Solanum lycopersicum</name>
    <name type="common">Tomato</name>
    <name type="synonym">Lycopersicon esculentum</name>
    <dbReference type="NCBI Taxonomy" id="4081"/>
    <lineage>
        <taxon>Eukaryota</taxon>
        <taxon>Viridiplantae</taxon>
        <taxon>Streptophyta</taxon>
        <taxon>Embryophyta</taxon>
        <taxon>Tracheophyta</taxon>
        <taxon>Spermatophyta</taxon>
        <taxon>Magnoliopsida</taxon>
        <taxon>eudicotyledons</taxon>
        <taxon>Gunneridae</taxon>
        <taxon>Pentapetalae</taxon>
        <taxon>asterids</taxon>
        <taxon>lamiids</taxon>
        <taxon>Solanales</taxon>
        <taxon>Solanaceae</taxon>
        <taxon>Solanoideae</taxon>
        <taxon>Solaneae</taxon>
        <taxon>Solanum</taxon>
        <taxon>Solanum subgen. Lycopersicon</taxon>
    </lineage>
</organism>
<name>A0A3Q7G3U5_SOLLC</name>
<accession>A0A3Q7G3U5</accession>
<keyword evidence="2" id="KW-1185">Reference proteome</keyword>
<evidence type="ECO:0000313" key="2">
    <source>
        <dbReference type="Proteomes" id="UP000004994"/>
    </source>
</evidence>
<protein>
    <submittedName>
        <fullName evidence="1">Uncharacterized protein</fullName>
    </submittedName>
</protein>
<proteinExistence type="predicted"/>
<dbReference type="AlphaFoldDB" id="A0A3Q7G3U5"/>
<dbReference type="EnsemblPlants" id="Solyc03g025855.1.1">
    <property type="protein sequence ID" value="Solyc03g025855.1.1"/>
    <property type="gene ID" value="Solyc03g025855.1"/>
</dbReference>
<dbReference type="Gramene" id="Solyc03g025855.1.1">
    <property type="protein sequence ID" value="Solyc03g025855.1.1"/>
    <property type="gene ID" value="Solyc03g025855.1"/>
</dbReference>
<dbReference type="Proteomes" id="UP000004994">
    <property type="component" value="Chromosome 3"/>
</dbReference>